<evidence type="ECO:0000256" key="1">
    <source>
        <dbReference type="SAM" id="SignalP"/>
    </source>
</evidence>
<dbReference type="AlphaFoldDB" id="A0A5C4YCI8"/>
<feature type="domain" description="BIG2" evidence="2">
    <location>
        <begin position="31"/>
        <end position="110"/>
    </location>
</feature>
<reference evidence="3 6" key="2">
    <citation type="submission" date="2020-08" db="EMBL/GenBank/DDBJ databases">
        <title>Genomic Encyclopedia of Type Strains, Phase IV (KMG-IV): sequencing the most valuable type-strain genomes for metagenomic binning, comparative biology and taxonomic classification.</title>
        <authorList>
            <person name="Goeker M."/>
        </authorList>
    </citation>
    <scope>NUCLEOTIDE SEQUENCE [LARGE SCALE GENOMIC DNA]</scope>
    <source>
        <strain evidence="3 6">DSM 12027</strain>
    </source>
</reference>
<dbReference type="EMBL" id="VDMO01000001">
    <property type="protein sequence ID" value="TNM72903.1"/>
    <property type="molecule type" value="Genomic_DNA"/>
</dbReference>
<keyword evidence="1" id="KW-0732">Signal</keyword>
<proteinExistence type="predicted"/>
<dbReference type="OrthoDB" id="8889737at2"/>
<dbReference type="Pfam" id="PF17164">
    <property type="entry name" value="DUF5122"/>
    <property type="match status" value="6"/>
</dbReference>
<dbReference type="Gene3D" id="2.60.40.1080">
    <property type="match status" value="1"/>
</dbReference>
<dbReference type="Proteomes" id="UP000629870">
    <property type="component" value="Unassembled WGS sequence"/>
</dbReference>
<keyword evidence="6" id="KW-1185">Reference proteome</keyword>
<dbReference type="SMART" id="SM00635">
    <property type="entry name" value="BID_2"/>
    <property type="match status" value="1"/>
</dbReference>
<gene>
    <name evidence="4" type="ORF">FHR04_00280</name>
    <name evidence="3" type="ORF">HNQ04_000639</name>
</gene>
<organism evidence="4 5">
    <name type="scientific">Deinococcus radiopugnans ATCC 19172</name>
    <dbReference type="NCBI Taxonomy" id="585398"/>
    <lineage>
        <taxon>Bacteria</taxon>
        <taxon>Thermotogati</taxon>
        <taxon>Deinococcota</taxon>
        <taxon>Deinococci</taxon>
        <taxon>Deinococcales</taxon>
        <taxon>Deinococcaceae</taxon>
        <taxon>Deinococcus</taxon>
    </lineage>
</organism>
<feature type="signal peptide" evidence="1">
    <location>
        <begin position="1"/>
        <end position="20"/>
    </location>
</feature>
<dbReference type="SUPFAM" id="SSF49373">
    <property type="entry name" value="Invasin/intimin cell-adhesion fragments"/>
    <property type="match status" value="1"/>
</dbReference>
<protein>
    <submittedName>
        <fullName evidence="3">Delta-60 repeat protein</fullName>
    </submittedName>
</protein>
<dbReference type="PANTHER" id="PTHR42754">
    <property type="entry name" value="ENDOGLUCANASE"/>
    <property type="match status" value="1"/>
</dbReference>
<dbReference type="PROSITE" id="PS51257">
    <property type="entry name" value="PROKAR_LIPOPROTEIN"/>
    <property type="match status" value="1"/>
</dbReference>
<dbReference type="RefSeq" id="WP_139399773.1">
    <property type="nucleotide sequence ID" value="NZ_JACHEW010000002.1"/>
</dbReference>
<evidence type="ECO:0000313" key="5">
    <source>
        <dbReference type="Proteomes" id="UP000313988"/>
    </source>
</evidence>
<dbReference type="SUPFAM" id="SSF63829">
    <property type="entry name" value="Calcium-dependent phosphotriesterase"/>
    <property type="match status" value="1"/>
</dbReference>
<dbReference type="InterPro" id="IPR013431">
    <property type="entry name" value="Delta_60_rpt"/>
</dbReference>
<feature type="chain" id="PRO_5022942036" evidence="1">
    <location>
        <begin position="21"/>
        <end position="620"/>
    </location>
</feature>
<evidence type="ECO:0000259" key="2">
    <source>
        <dbReference type="SMART" id="SM00635"/>
    </source>
</evidence>
<evidence type="ECO:0000313" key="6">
    <source>
        <dbReference type="Proteomes" id="UP000629870"/>
    </source>
</evidence>
<sequence>MQKKKLHSLNAVLLTAVLSACTTGGPVPSATIKTIELSAASASLAVGQSTTLTAVARDAQGEIVPNTDFAWKSSRETVASVAGGVVKGLTAGDTQITASADGVTSTAAQVTVTQTQPAGSFDLTLSADKLPVVTGKSASLTVNLVRKPGFTGAVGVGLSGLPTGATSSAVTIPEGQTSATVTVSAAAGAAHSLPTAVTLSGTATGSATVSKPITVTVRGPAGSLDTTFGTGGIARQPIGEAADYGYAAALQPDGKLILVGSVYGPHFENFGIARFTRDGALDASFGSGGKVVVDYAQGRDIARAVAVQPDGKIVVAGGTVVDGDGERFGLLRLNGNGTLDTSFGTGGKLTTAFTGSDHDRANALLIQPDGKIVVGGQASFSSAAGGVDFALARYLPSGALDASFGTGGRVTTPISAEGGSDKILALALQGDRIVAAGGDTFQLARYTASGALDPTFGTGGKVPKFFPGNNSGATSVVVDAQNRLVVGGHDQMNTAVVRLTKDGAPDPTFGNAGRTVLKLNPSNWNVATAVAVQTDGKVVAGSWVYEGNSSNDNFAVTRLMETGQVDPDFGTGGTTITRGPAGKRSTARAALLQPDDRIPATRIVLAGDSNSDFTLTRYWP</sequence>
<dbReference type="Proteomes" id="UP000313988">
    <property type="component" value="Unassembled WGS sequence"/>
</dbReference>
<evidence type="ECO:0000313" key="3">
    <source>
        <dbReference type="EMBL" id="MBB6015410.1"/>
    </source>
</evidence>
<evidence type="ECO:0000313" key="4">
    <source>
        <dbReference type="EMBL" id="TNM72903.1"/>
    </source>
</evidence>
<dbReference type="PANTHER" id="PTHR42754:SF1">
    <property type="entry name" value="LIPOPROTEIN"/>
    <property type="match status" value="1"/>
</dbReference>
<dbReference type="InterPro" id="IPR003343">
    <property type="entry name" value="Big_2"/>
</dbReference>
<name>A0A5C4YCI8_9DEIO</name>
<dbReference type="InterPro" id="IPR008964">
    <property type="entry name" value="Invasin/intimin_cell_adhesion"/>
</dbReference>
<dbReference type="Gene3D" id="2.80.10.50">
    <property type="match status" value="3"/>
</dbReference>
<reference evidence="4 5" key="1">
    <citation type="submission" date="2019-06" db="EMBL/GenBank/DDBJ databases">
        <title>Genome sequence of Deinococcus radiopugnans ATCC 19172.</title>
        <authorList>
            <person name="Maclea K.S."/>
            <person name="Maynard C.R."/>
        </authorList>
    </citation>
    <scope>NUCLEOTIDE SEQUENCE [LARGE SCALE GENOMIC DNA]</scope>
    <source>
        <strain evidence="4 5">ATCC 19172</strain>
    </source>
</reference>
<accession>A0A5C4YCI8</accession>
<comment type="caution">
    <text evidence="4">The sequence shown here is derived from an EMBL/GenBank/DDBJ whole genome shotgun (WGS) entry which is preliminary data.</text>
</comment>
<dbReference type="NCBIfam" id="TIGR02608">
    <property type="entry name" value="delta_60_rpt"/>
    <property type="match status" value="7"/>
</dbReference>
<dbReference type="EMBL" id="JACHEW010000002">
    <property type="protein sequence ID" value="MBB6015410.1"/>
    <property type="molecule type" value="Genomic_DNA"/>
</dbReference>